<evidence type="ECO:0000313" key="1">
    <source>
        <dbReference type="EMBL" id="MBW4660637.1"/>
    </source>
</evidence>
<dbReference type="EMBL" id="JAHHHD010000023">
    <property type="protein sequence ID" value="MBW4660637.1"/>
    <property type="molecule type" value="Genomic_DNA"/>
</dbReference>
<sequence>MLNEIRVPQASIRSIGSSAEAMASSQPSSQFCLPSNSSLPSCIYAHEIVSLILAAAVLIRAVRGSSSR</sequence>
<proteinExistence type="predicted"/>
<comment type="caution">
    <text evidence="1">The sequence shown here is derived from an EMBL/GenBank/DDBJ whole genome shotgun (WGS) entry which is preliminary data.</text>
</comment>
<name>A0A951UNN3_9CYAN</name>
<evidence type="ECO:0000313" key="2">
    <source>
        <dbReference type="Proteomes" id="UP000757435"/>
    </source>
</evidence>
<accession>A0A951UNN3</accession>
<dbReference type="AlphaFoldDB" id="A0A951UNN3"/>
<organism evidence="1 2">
    <name type="scientific">Drouetiella hepatica Uher 2000/2452</name>
    <dbReference type="NCBI Taxonomy" id="904376"/>
    <lineage>
        <taxon>Bacteria</taxon>
        <taxon>Bacillati</taxon>
        <taxon>Cyanobacteriota</taxon>
        <taxon>Cyanophyceae</taxon>
        <taxon>Oculatellales</taxon>
        <taxon>Oculatellaceae</taxon>
        <taxon>Drouetiella</taxon>
    </lineage>
</organism>
<reference evidence="1" key="2">
    <citation type="journal article" date="2022" name="Microbiol. Resour. Announc.">
        <title>Metagenome Sequencing to Explore Phylogenomics of Terrestrial Cyanobacteria.</title>
        <authorList>
            <person name="Ward R.D."/>
            <person name="Stajich J.E."/>
            <person name="Johansen J.R."/>
            <person name="Huntemann M."/>
            <person name="Clum A."/>
            <person name="Foster B."/>
            <person name="Foster B."/>
            <person name="Roux S."/>
            <person name="Palaniappan K."/>
            <person name="Varghese N."/>
            <person name="Mukherjee S."/>
            <person name="Reddy T.B.K."/>
            <person name="Daum C."/>
            <person name="Copeland A."/>
            <person name="Chen I.A."/>
            <person name="Ivanova N.N."/>
            <person name="Kyrpides N.C."/>
            <person name="Shapiro N."/>
            <person name="Eloe-Fadrosh E.A."/>
            <person name="Pietrasiak N."/>
        </authorList>
    </citation>
    <scope>NUCLEOTIDE SEQUENCE</scope>
    <source>
        <strain evidence="1">UHER 2000/2452</strain>
    </source>
</reference>
<gene>
    <name evidence="1" type="ORF">KME15_18345</name>
</gene>
<reference evidence="1" key="1">
    <citation type="submission" date="2021-05" db="EMBL/GenBank/DDBJ databases">
        <authorList>
            <person name="Pietrasiak N."/>
            <person name="Ward R."/>
            <person name="Stajich J.E."/>
            <person name="Kurbessoian T."/>
        </authorList>
    </citation>
    <scope>NUCLEOTIDE SEQUENCE</scope>
    <source>
        <strain evidence="1">UHER 2000/2452</strain>
    </source>
</reference>
<protein>
    <submittedName>
        <fullName evidence="1">Uncharacterized protein</fullName>
    </submittedName>
</protein>
<dbReference type="Proteomes" id="UP000757435">
    <property type="component" value="Unassembled WGS sequence"/>
</dbReference>